<dbReference type="AlphaFoldDB" id="X0YMM0"/>
<dbReference type="EMBL" id="BARS01053046">
    <property type="protein sequence ID" value="GAG48202.1"/>
    <property type="molecule type" value="Genomic_DNA"/>
</dbReference>
<comment type="caution">
    <text evidence="1">The sequence shown here is derived from an EMBL/GenBank/DDBJ whole genome shotgun (WGS) entry which is preliminary data.</text>
</comment>
<proteinExistence type="predicted"/>
<name>X0YMM0_9ZZZZ</name>
<evidence type="ECO:0000313" key="1">
    <source>
        <dbReference type="EMBL" id="GAG48202.1"/>
    </source>
</evidence>
<feature type="non-terminal residue" evidence="1">
    <location>
        <position position="229"/>
    </location>
</feature>
<sequence length="229" mass="25569">WGVDQQPSEVAIVRNIGRKELRRIYPELSDVMDNKWNKPASGSLPIIGASSGWEGNPHRPVELVEYICDSGTHIVVPELERQCAFIPNPLDSGPAFVMTKRFSFDQLQSQYHHVFGLMAMMAKLNILGLIATEDAVFRETNIIGELVGNTYERGRFAVNQFEPGARIEKPTGDQLQQTWQAINVLERQFRVVAGYDVAQDGQSPNSFATGQGIRELGSSADMNVKEYQT</sequence>
<organism evidence="1">
    <name type="scientific">marine sediment metagenome</name>
    <dbReference type="NCBI Taxonomy" id="412755"/>
    <lineage>
        <taxon>unclassified sequences</taxon>
        <taxon>metagenomes</taxon>
        <taxon>ecological metagenomes</taxon>
    </lineage>
</organism>
<reference evidence="1" key="1">
    <citation type="journal article" date="2014" name="Front. Microbiol.">
        <title>High frequency of phylogenetically diverse reductive dehalogenase-homologous genes in deep subseafloor sedimentary metagenomes.</title>
        <authorList>
            <person name="Kawai M."/>
            <person name="Futagami T."/>
            <person name="Toyoda A."/>
            <person name="Takaki Y."/>
            <person name="Nishi S."/>
            <person name="Hori S."/>
            <person name="Arai W."/>
            <person name="Tsubouchi T."/>
            <person name="Morono Y."/>
            <person name="Uchiyama I."/>
            <person name="Ito T."/>
            <person name="Fujiyama A."/>
            <person name="Inagaki F."/>
            <person name="Takami H."/>
        </authorList>
    </citation>
    <scope>NUCLEOTIDE SEQUENCE</scope>
    <source>
        <strain evidence="1">Expedition CK06-06</strain>
    </source>
</reference>
<protein>
    <submittedName>
        <fullName evidence="1">Uncharacterized protein</fullName>
    </submittedName>
</protein>
<gene>
    <name evidence="1" type="ORF">S01H1_78776</name>
</gene>
<feature type="non-terminal residue" evidence="1">
    <location>
        <position position="1"/>
    </location>
</feature>
<accession>X0YMM0</accession>